<dbReference type="WBParaSite" id="Hba_13085">
    <property type="protein sequence ID" value="Hba_13085"/>
    <property type="gene ID" value="Hba_13085"/>
</dbReference>
<dbReference type="AlphaFoldDB" id="A0A1I7X656"/>
<keyword evidence="2" id="KW-1185">Reference proteome</keyword>
<name>A0A1I7X656_HETBA</name>
<keyword evidence="1" id="KW-0472">Membrane</keyword>
<dbReference type="Proteomes" id="UP000095283">
    <property type="component" value="Unplaced"/>
</dbReference>
<keyword evidence="1" id="KW-0812">Transmembrane</keyword>
<feature type="transmembrane region" description="Helical" evidence="1">
    <location>
        <begin position="90"/>
        <end position="110"/>
    </location>
</feature>
<evidence type="ECO:0000256" key="1">
    <source>
        <dbReference type="SAM" id="Phobius"/>
    </source>
</evidence>
<reference evidence="3" key="1">
    <citation type="submission" date="2016-11" db="UniProtKB">
        <authorList>
            <consortium name="WormBaseParasite"/>
        </authorList>
    </citation>
    <scope>IDENTIFICATION</scope>
</reference>
<protein>
    <submittedName>
        <fullName evidence="3">Uncharacterized protein</fullName>
    </submittedName>
</protein>
<keyword evidence="1" id="KW-1133">Transmembrane helix</keyword>
<accession>A0A1I7X656</accession>
<sequence>MCTKARGTMRRYDHQLFKITSSKRQKRREEGTFEVYQAAILCGRTGSSRYSVTFSGCTKIRGITHKRQVKHGVNKENTNRKDTQGCDWQLYALACTVTFVKLWVALFAILSKFSKETNLQSVAVSPQEPNHHRNSYTTHIATRPSPLFQGLPPGNYDDLSLRVCLPTKNELLPFLDQNASRAEQLWDLFVSSRARSGEIPLVIAARIFDRPINNLGPKEMNDLLHESKQGVTLQKCNKWVDHSIDGSDRYAKGR</sequence>
<proteinExistence type="predicted"/>
<evidence type="ECO:0000313" key="3">
    <source>
        <dbReference type="WBParaSite" id="Hba_13085"/>
    </source>
</evidence>
<evidence type="ECO:0000313" key="2">
    <source>
        <dbReference type="Proteomes" id="UP000095283"/>
    </source>
</evidence>
<dbReference type="PANTHER" id="PTHR37976:SF3">
    <property type="entry name" value="PROTEIN CBG16927"/>
    <property type="match status" value="1"/>
</dbReference>
<dbReference type="PANTHER" id="PTHR37976">
    <property type="entry name" value="PROTEIN CBG16927"/>
    <property type="match status" value="1"/>
</dbReference>
<organism evidence="2 3">
    <name type="scientific">Heterorhabditis bacteriophora</name>
    <name type="common">Entomopathogenic nematode worm</name>
    <dbReference type="NCBI Taxonomy" id="37862"/>
    <lineage>
        <taxon>Eukaryota</taxon>
        <taxon>Metazoa</taxon>
        <taxon>Ecdysozoa</taxon>
        <taxon>Nematoda</taxon>
        <taxon>Chromadorea</taxon>
        <taxon>Rhabditida</taxon>
        <taxon>Rhabditina</taxon>
        <taxon>Rhabditomorpha</taxon>
        <taxon>Strongyloidea</taxon>
        <taxon>Heterorhabditidae</taxon>
        <taxon>Heterorhabditis</taxon>
    </lineage>
</organism>